<dbReference type="KEGG" id="vg:41700461"/>
<accession>A0A0R6CGJ3</accession>
<proteinExistence type="predicted"/>
<sequence length="268" mass="30474">MSKRFRVPSYDPSRMVEVAKAADNAYENEVEKDKDIPPLTQALSAITLTREEEARLGDDSYLSDSDLDRSDKDDDESTPSSCSSHRFADSEGAKAQFYRKINFDRGIEYHIPEKITTPQDAIDDLLSYMEDMGMIDSYRIDFRNRRKVSINPRSTIPVRDEIPEERFTPPPIKMIVQDPPKADTGAIAKSTPKSTPKKVKAKKVSLPSSGKLPVYQYITIYGKKLDIDLNLYCGGCDLTDFDDKKKWYYHAICSHKIKGIKLISIDMN</sequence>
<dbReference type="Proteomes" id="UP000105986">
    <property type="component" value="Segment"/>
</dbReference>
<evidence type="ECO:0000313" key="3">
    <source>
        <dbReference type="Proteomes" id="UP000105986"/>
    </source>
</evidence>
<evidence type="ECO:0000256" key="1">
    <source>
        <dbReference type="SAM" id="MobiDB-lite"/>
    </source>
</evidence>
<dbReference type="GeneID" id="41700461"/>
<feature type="region of interest" description="Disordered" evidence="1">
    <location>
        <begin position="54"/>
        <end position="89"/>
    </location>
</feature>
<evidence type="ECO:0000313" key="2">
    <source>
        <dbReference type="EMBL" id="AJR16765.1"/>
    </source>
</evidence>
<gene>
    <name evidence="2" type="primary">P</name>
</gene>
<protein>
    <submittedName>
        <fullName evidence="2">Putative phosphoprotein</fullName>
    </submittedName>
</protein>
<reference evidence="2 3" key="1">
    <citation type="journal article" date="2015" name="Virol. J.">
        <title>Zahedan rhabdovirus, a novel virus detected in ticks from Iran.</title>
        <authorList>
            <person name="Dilcher M."/>
            <person name="Faye O."/>
            <person name="Faye O."/>
            <person name="Weber F."/>
            <person name="Koch A."/>
            <person name="Sadegh C."/>
            <person name="Weidmann M."/>
            <person name="Sall A.A."/>
        </authorList>
    </citation>
    <scope>NUCLEOTIDE SEQUENCE [LARGE SCALE GENOMIC DNA]</scope>
    <source>
        <strain evidence="2">Ar Teh 157764</strain>
    </source>
</reference>
<dbReference type="EMBL" id="KJ830812">
    <property type="protein sequence ID" value="AJR16765.1"/>
    <property type="molecule type" value="Viral_cRNA"/>
</dbReference>
<organism evidence="2 3">
    <name type="scientific">Zahedan rhabdovirus</name>
    <dbReference type="NCBI Taxonomy" id="1620507"/>
    <lineage>
        <taxon>Viruses</taxon>
        <taxon>Riboviria</taxon>
        <taxon>Orthornavirae</taxon>
        <taxon>Negarnaviricota</taxon>
        <taxon>Haploviricotina</taxon>
        <taxon>Monjiviricetes</taxon>
        <taxon>Mononegavirales</taxon>
        <taxon>Rhabdoviridae</taxon>
        <taxon>Alpharhabdovirinae</taxon>
        <taxon>Zarhavirus</taxon>
        <taxon>Zarhavirus zahedan</taxon>
    </lineage>
</organism>
<name>A0A0R6CGJ3_9RHAB</name>
<dbReference type="RefSeq" id="YP_009552802.1">
    <property type="nucleotide sequence ID" value="NC_040664.1"/>
</dbReference>
<keyword evidence="3" id="KW-1185">Reference proteome</keyword>